<reference evidence="1 2" key="1">
    <citation type="submission" date="2021-01" db="EMBL/GenBank/DDBJ databases">
        <title>Genome seq and assembly of Flavobacterium sp. GN10.</title>
        <authorList>
            <person name="Chhetri G."/>
        </authorList>
    </citation>
    <scope>NUCLEOTIDE SEQUENCE [LARGE SCALE GENOMIC DNA]</scope>
    <source>
        <strain evidence="1 2">GN10</strain>
    </source>
</reference>
<accession>A0ABS1KG23</accession>
<name>A0ABS1KG23_9FLAO</name>
<comment type="caution">
    <text evidence="1">The sequence shown here is derived from an EMBL/GenBank/DDBJ whole genome shotgun (WGS) entry which is preliminary data.</text>
</comment>
<dbReference type="Proteomes" id="UP000603728">
    <property type="component" value="Unassembled WGS sequence"/>
</dbReference>
<evidence type="ECO:0000313" key="1">
    <source>
        <dbReference type="EMBL" id="MBL0738345.1"/>
    </source>
</evidence>
<keyword evidence="2" id="KW-1185">Reference proteome</keyword>
<evidence type="ECO:0000313" key="2">
    <source>
        <dbReference type="Proteomes" id="UP000603728"/>
    </source>
</evidence>
<dbReference type="RefSeq" id="WP_202004003.1">
    <property type="nucleotide sequence ID" value="NZ_JAERSF010000003.1"/>
</dbReference>
<protein>
    <submittedName>
        <fullName evidence="1">Uncharacterized protein</fullName>
    </submittedName>
</protein>
<sequence>MYKQGFEKDLSDKVYEELKNNQNYTKSNIGTFQNQIDIQHNALLQFRNQLLFLQATTNE</sequence>
<organism evidence="1 2">
    <name type="scientific">Flavobacterium tagetis</name>
    <dbReference type="NCBI Taxonomy" id="2801336"/>
    <lineage>
        <taxon>Bacteria</taxon>
        <taxon>Pseudomonadati</taxon>
        <taxon>Bacteroidota</taxon>
        <taxon>Flavobacteriia</taxon>
        <taxon>Flavobacteriales</taxon>
        <taxon>Flavobacteriaceae</taxon>
        <taxon>Flavobacterium</taxon>
    </lineage>
</organism>
<dbReference type="EMBL" id="JAERSF010000003">
    <property type="protein sequence ID" value="MBL0738345.1"/>
    <property type="molecule type" value="Genomic_DNA"/>
</dbReference>
<proteinExistence type="predicted"/>
<gene>
    <name evidence="1" type="ORF">JI750_15720</name>
</gene>